<evidence type="ECO:0000313" key="12">
    <source>
        <dbReference type="EMBL" id="ROZ84858.1"/>
    </source>
</evidence>
<evidence type="ECO:0000256" key="7">
    <source>
        <dbReference type="ARBA" id="ARBA00022989"/>
    </source>
</evidence>
<dbReference type="InterPro" id="IPR011990">
    <property type="entry name" value="TPR-like_helical_dom_sf"/>
</dbReference>
<keyword evidence="13" id="KW-1185">Reference proteome</keyword>
<keyword evidence="7 10" id="KW-1133">Transmembrane helix</keyword>
<dbReference type="InterPro" id="IPR005254">
    <property type="entry name" value="Heme_biosyn_assoc_TPR_pro"/>
</dbReference>
<accession>A0ABX9XLG9</accession>
<comment type="subcellular location">
    <subcellularLocation>
        <location evidence="2">Cell inner membrane</location>
        <topology evidence="2">Multi-pass membrane protein</topology>
    </subcellularLocation>
</comment>
<comment type="caution">
    <text evidence="12">The sequence shown here is derived from an EMBL/GenBank/DDBJ whole genome shotgun (WGS) entry which is preliminary data.</text>
</comment>
<dbReference type="NCBIfam" id="TIGR00540">
    <property type="entry name" value="TPR_hemY_coli"/>
    <property type="match status" value="1"/>
</dbReference>
<evidence type="ECO:0000256" key="6">
    <source>
        <dbReference type="ARBA" id="ARBA00022692"/>
    </source>
</evidence>
<keyword evidence="9" id="KW-0627">Porphyrin biosynthesis</keyword>
<keyword evidence="5" id="KW-0997">Cell inner membrane</keyword>
<dbReference type="EMBL" id="RKKU01000009">
    <property type="protein sequence ID" value="ROZ84858.1"/>
    <property type="molecule type" value="Genomic_DNA"/>
</dbReference>
<comment type="pathway">
    <text evidence="3">Porphyrin-containing compound metabolism; protoheme biosynthesis.</text>
</comment>
<evidence type="ECO:0000256" key="5">
    <source>
        <dbReference type="ARBA" id="ARBA00022519"/>
    </source>
</evidence>
<dbReference type="Pfam" id="PF14559">
    <property type="entry name" value="TPR_19"/>
    <property type="match status" value="1"/>
</dbReference>
<comment type="function">
    <text evidence="1">Involved in a late step of protoheme IX synthesis.</text>
</comment>
<evidence type="ECO:0000256" key="4">
    <source>
        <dbReference type="ARBA" id="ARBA00022475"/>
    </source>
</evidence>
<evidence type="ECO:0000256" key="2">
    <source>
        <dbReference type="ARBA" id="ARBA00004429"/>
    </source>
</evidence>
<evidence type="ECO:0000256" key="10">
    <source>
        <dbReference type="SAM" id="Phobius"/>
    </source>
</evidence>
<evidence type="ECO:0000259" key="11">
    <source>
        <dbReference type="Pfam" id="PF07219"/>
    </source>
</evidence>
<protein>
    <submittedName>
        <fullName evidence="12">Heme biosynthesis protein HemY</fullName>
    </submittedName>
</protein>
<reference evidence="12 13" key="1">
    <citation type="submission" date="2018-11" db="EMBL/GenBank/DDBJ databases">
        <authorList>
            <person name="Jang G.I."/>
            <person name="Hwang C.Y."/>
        </authorList>
    </citation>
    <scope>NUCLEOTIDE SEQUENCE [LARGE SCALE GENOMIC DNA]</scope>
    <source>
        <strain evidence="12 13">SSM26</strain>
    </source>
</reference>
<feature type="domain" description="HemY N-terminal" evidence="11">
    <location>
        <begin position="27"/>
        <end position="132"/>
    </location>
</feature>
<gene>
    <name evidence="12" type="ORF">EF096_09415</name>
</gene>
<evidence type="ECO:0000256" key="8">
    <source>
        <dbReference type="ARBA" id="ARBA00023136"/>
    </source>
</evidence>
<dbReference type="SUPFAM" id="SSF48452">
    <property type="entry name" value="TPR-like"/>
    <property type="match status" value="1"/>
</dbReference>
<dbReference type="Pfam" id="PF07219">
    <property type="entry name" value="HemY_N"/>
    <property type="match status" value="1"/>
</dbReference>
<feature type="transmembrane region" description="Helical" evidence="10">
    <location>
        <begin position="42"/>
        <end position="63"/>
    </location>
</feature>
<keyword evidence="8 10" id="KW-0472">Membrane</keyword>
<dbReference type="Proteomes" id="UP000275199">
    <property type="component" value="Unassembled WGS sequence"/>
</dbReference>
<dbReference type="Gene3D" id="1.25.40.10">
    <property type="entry name" value="Tetratricopeptide repeat domain"/>
    <property type="match status" value="2"/>
</dbReference>
<evidence type="ECO:0000256" key="1">
    <source>
        <dbReference type="ARBA" id="ARBA00002962"/>
    </source>
</evidence>
<evidence type="ECO:0000256" key="9">
    <source>
        <dbReference type="ARBA" id="ARBA00023244"/>
    </source>
</evidence>
<organism evidence="12 13">
    <name type="scientific">Pseudomonas neustonica</name>
    <dbReference type="NCBI Taxonomy" id="2487346"/>
    <lineage>
        <taxon>Bacteria</taxon>
        <taxon>Pseudomonadati</taxon>
        <taxon>Pseudomonadota</taxon>
        <taxon>Gammaproteobacteria</taxon>
        <taxon>Pseudomonadales</taxon>
        <taxon>Pseudomonadaceae</taxon>
        <taxon>Pseudomonas</taxon>
    </lineage>
</organism>
<dbReference type="RefSeq" id="WP_123889369.1">
    <property type="nucleotide sequence ID" value="NZ_RKKU01000009.1"/>
</dbReference>
<dbReference type="InterPro" id="IPR010817">
    <property type="entry name" value="HemY_N"/>
</dbReference>
<keyword evidence="4" id="KW-1003">Cell membrane</keyword>
<proteinExistence type="predicted"/>
<keyword evidence="6 10" id="KW-0812">Transmembrane</keyword>
<evidence type="ECO:0000313" key="13">
    <source>
        <dbReference type="Proteomes" id="UP000275199"/>
    </source>
</evidence>
<evidence type="ECO:0000256" key="3">
    <source>
        <dbReference type="ARBA" id="ARBA00004744"/>
    </source>
</evidence>
<name>A0ABX9XLG9_9PSED</name>
<sequence length="411" mass="45844">MSKSYIAVLAVLLVAALLGMAIAEDPGYLLIAWRNVSIETSIWVGFGFLLALCLLILLVRAVIRVINASGRRINPWSQRNLQQRANVVATRGLLEFAEGHWKSALRLLKKSAPHAELPLINYLVAARAAQEMEDYSECDSLLREAYETTPKADVAIAITQAQLQIARGQLEQALATLTRLRKDHPKHLYALKLMSQVYLRLEDWERLLELLPELRKQQVLKAADQDALEYQVHSALLQQAGQRAAPADVNPASLVIAAWEQMPKRMHDDPLVVEAYCLQLRAKGSDVLAEEALRKALQSSYNDRLMNLYGLLQGRDAARQLATAEQWLQSHPNNATLLLAAGRLAQRNSLWGKARDYLEASFASKRDIQTCAELARLLDRMGDSAGAQRTIRDGFEILEDHLPALPLPSSV</sequence>